<reference evidence="1" key="1">
    <citation type="journal article" date="2016" name="Nat. Genet.">
        <title>A high-quality carrot genome assembly provides new insights into carotenoid accumulation and asterid genome evolution.</title>
        <authorList>
            <person name="Iorizzo M."/>
            <person name="Ellison S."/>
            <person name="Senalik D."/>
            <person name="Zeng P."/>
            <person name="Satapoomin P."/>
            <person name="Huang J."/>
            <person name="Bowman M."/>
            <person name="Iovene M."/>
            <person name="Sanseverino W."/>
            <person name="Cavagnaro P."/>
            <person name="Yildiz M."/>
            <person name="Macko-Podgorni A."/>
            <person name="Moranska E."/>
            <person name="Grzebelus E."/>
            <person name="Grzebelus D."/>
            <person name="Ashrafi H."/>
            <person name="Zheng Z."/>
            <person name="Cheng S."/>
            <person name="Spooner D."/>
            <person name="Van Deynze A."/>
            <person name="Simon P."/>
        </authorList>
    </citation>
    <scope>NUCLEOTIDE SEQUENCE</scope>
    <source>
        <tissue evidence="1">Leaf</tissue>
    </source>
</reference>
<dbReference type="KEGG" id="dcr:108221423"/>
<dbReference type="OMA" id="HRSVITW"/>
<proteinExistence type="predicted"/>
<dbReference type="PROSITE" id="PS51375">
    <property type="entry name" value="PPR"/>
    <property type="match status" value="4"/>
</dbReference>
<name>A0A164Y8V6_DAUCS</name>
<protein>
    <submittedName>
        <fullName evidence="1">Uncharacterized protein</fullName>
    </submittedName>
</protein>
<sequence length="525" mass="58774">MVQDYYYQRHKLLEKIVKQCSSAKHIYQTHALMVTTGLDRHNFFFTEFVKVCSTLGLFNYACSVLKSHKQPHIYLYNSIIKSLLVSYPEQAILVYDQARYMGLNPDSYTFSFVLKAVVGENTGKKIHCRAVCNGLDSDDHVAAALIQMYLKCGRVLDARKVFDGMLFRGAASWNAMIAGYAKLGHPDSALSLFEQMPQGWYGKSVITWTSVISGYAQANRPSEAITIFRRMQLQGVQPDEVAMLAALSAAAQLGALQLGNWIHNYINNNKLCLTIPLANALIDMYAKSGNVHKAIEIFDNMDNRSVVTWTTIIAALAMHGLAAEALEIFSRMETSKVRPNSVTLLAVISACSHAGLVKLGRFYFEAMYPRYRIKPRVQHYGCIIDLLGRAGRLAEARQLLKDMPFEPNSAIWGSLLAACRIHGDIELGEEAMQHLLKMEPHNSGNYSHMSNIYSSFGKWKKAGITRNMMRDTGVKKVAGGSCIEVNNRLNEFIAGDRSHPQADIIYNLLHVVYGQFNIEATDVFD</sequence>
<dbReference type="NCBIfam" id="TIGR00756">
    <property type="entry name" value="PPR"/>
    <property type="match status" value="5"/>
</dbReference>
<dbReference type="FunFam" id="1.25.40.10:FF:000348">
    <property type="entry name" value="Pentatricopeptide repeat-containing protein chloroplastic"/>
    <property type="match status" value="1"/>
</dbReference>
<dbReference type="InterPro" id="IPR046960">
    <property type="entry name" value="PPR_At4g14850-like_plant"/>
</dbReference>
<dbReference type="AlphaFoldDB" id="A0A164Y8V6"/>
<dbReference type="Proteomes" id="UP000077755">
    <property type="component" value="Chromosome 5"/>
</dbReference>
<gene>
    <name evidence="1" type="ORF">DCAR_0519929</name>
</gene>
<evidence type="ECO:0000313" key="2">
    <source>
        <dbReference type="Proteomes" id="UP000077755"/>
    </source>
</evidence>
<dbReference type="PANTHER" id="PTHR47926">
    <property type="entry name" value="PENTATRICOPEPTIDE REPEAT-CONTAINING PROTEIN"/>
    <property type="match status" value="1"/>
</dbReference>
<dbReference type="GO" id="GO:0003723">
    <property type="term" value="F:RNA binding"/>
    <property type="evidence" value="ECO:0007669"/>
    <property type="project" value="InterPro"/>
</dbReference>
<accession>A0A164Y8V6</accession>
<dbReference type="PANTHER" id="PTHR47926:SF432">
    <property type="entry name" value="(WILD MALAYSIAN BANANA) HYPOTHETICAL PROTEIN"/>
    <property type="match status" value="1"/>
</dbReference>
<dbReference type="InterPro" id="IPR046848">
    <property type="entry name" value="E_motif"/>
</dbReference>
<dbReference type="FunFam" id="1.25.40.10:FF:000242">
    <property type="entry name" value="Pentatricopeptide repeat-containing protein"/>
    <property type="match status" value="1"/>
</dbReference>
<dbReference type="InterPro" id="IPR002885">
    <property type="entry name" value="PPR_rpt"/>
</dbReference>
<dbReference type="GO" id="GO:0009451">
    <property type="term" value="P:RNA modification"/>
    <property type="evidence" value="ECO:0007669"/>
    <property type="project" value="InterPro"/>
</dbReference>
<dbReference type="Gramene" id="KZM94145">
    <property type="protein sequence ID" value="KZM94145"/>
    <property type="gene ID" value="DCAR_017390"/>
</dbReference>
<dbReference type="SUPFAM" id="SSF48452">
    <property type="entry name" value="TPR-like"/>
    <property type="match status" value="1"/>
</dbReference>
<dbReference type="Pfam" id="PF20431">
    <property type="entry name" value="E_motif"/>
    <property type="match status" value="1"/>
</dbReference>
<dbReference type="Gene3D" id="1.25.40.10">
    <property type="entry name" value="Tetratricopeptide repeat domain"/>
    <property type="match status" value="3"/>
</dbReference>
<organism evidence="1 2">
    <name type="scientific">Daucus carota subsp. sativus</name>
    <name type="common">Carrot</name>
    <dbReference type="NCBI Taxonomy" id="79200"/>
    <lineage>
        <taxon>Eukaryota</taxon>
        <taxon>Viridiplantae</taxon>
        <taxon>Streptophyta</taxon>
        <taxon>Embryophyta</taxon>
        <taxon>Tracheophyta</taxon>
        <taxon>Spermatophyta</taxon>
        <taxon>Magnoliopsida</taxon>
        <taxon>eudicotyledons</taxon>
        <taxon>Gunneridae</taxon>
        <taxon>Pentapetalae</taxon>
        <taxon>asterids</taxon>
        <taxon>campanulids</taxon>
        <taxon>Apiales</taxon>
        <taxon>Apiaceae</taxon>
        <taxon>Apioideae</taxon>
        <taxon>Scandiceae</taxon>
        <taxon>Daucinae</taxon>
        <taxon>Daucus</taxon>
        <taxon>Daucus sect. Daucus</taxon>
    </lineage>
</organism>
<keyword evidence="2" id="KW-1185">Reference proteome</keyword>
<evidence type="ECO:0000313" key="1">
    <source>
        <dbReference type="EMBL" id="WOH00563.1"/>
    </source>
</evidence>
<dbReference type="Pfam" id="PF01535">
    <property type="entry name" value="PPR"/>
    <property type="match status" value="4"/>
</dbReference>
<dbReference type="Pfam" id="PF13041">
    <property type="entry name" value="PPR_2"/>
    <property type="match status" value="2"/>
</dbReference>
<reference evidence="1" key="2">
    <citation type="submission" date="2022-03" db="EMBL/GenBank/DDBJ databases">
        <title>Draft title - Genomic analysis of global carrot germplasm unveils the trajectory of domestication and the origin of high carotenoid orange carrot.</title>
        <authorList>
            <person name="Iorizzo M."/>
            <person name="Ellison S."/>
            <person name="Senalik D."/>
            <person name="Macko-Podgorni A."/>
            <person name="Grzebelus D."/>
            <person name="Bostan H."/>
            <person name="Rolling W."/>
            <person name="Curaba J."/>
            <person name="Simon P."/>
        </authorList>
    </citation>
    <scope>NUCLEOTIDE SEQUENCE</scope>
    <source>
        <tissue evidence="1">Leaf</tissue>
    </source>
</reference>
<dbReference type="EMBL" id="CP093347">
    <property type="protein sequence ID" value="WOH00563.1"/>
    <property type="molecule type" value="Genomic_DNA"/>
</dbReference>
<dbReference type="InterPro" id="IPR011990">
    <property type="entry name" value="TPR-like_helical_dom_sf"/>
</dbReference>